<sequence>MEVLDPDCASSEPFAFIILKKLVNMLAPVATFSHVAGPQLMLFEAQSWSLSGNLEISDQDNLNEPVDNQPPQITNTGFTVLEGNSFLLTSNQLDATDEDTSADQIVFTVTQVLEHGHLHYLEEGLMVQGESFLLDDIAGEHISYKHSGDEFASDSYQLQGTGEDTDDLVLTFIVQDPPKLGDILTDGVRSEKITQHNLINGAAAYAHTSGEIALKNRHGQIMQQLSTSTVSVHSFPLEEIQEASSIRYEHDDSETKEATQIPVPSQILYNSNYPVTSFTKEDLNDNLTSYRHDADIDEMKISYILKEGYNATSSIFYFFIEDEGIGTKDGTAVKDKDFKVRFNPGQAFSHLIPAIATIEIVDPGEGSTVYIPQLEYKMEEDKVSGPLAAESSLNTQMFLLSQKELWISDGSAGFGEGADVAFTKGSEIYSRVMDKAQPETQARAFGNLEFHATLGTDCADAFPLVKQPGSDGVSLSSTPLFPGGSWPRMVHSHYLHGPIAGRCTQAQWQKKSRLPPCDVLCWGRAVTTTAFKCS</sequence>
<dbReference type="AlphaFoldDB" id="A0A1V4JUT4"/>
<dbReference type="EMBL" id="LSYS01006159">
    <property type="protein sequence ID" value="OPJ75884.1"/>
    <property type="molecule type" value="Genomic_DNA"/>
</dbReference>
<feature type="repeat" description="CSPG" evidence="4">
    <location>
        <begin position="69"/>
        <end position="161"/>
    </location>
</feature>
<dbReference type="PROSITE" id="PS51854">
    <property type="entry name" value="CSPG"/>
    <property type="match status" value="1"/>
</dbReference>
<evidence type="ECO:0000256" key="4">
    <source>
        <dbReference type="PROSITE-ProRule" id="PRU01201"/>
    </source>
</evidence>
<name>A0A1V4JUT4_PATFA</name>
<evidence type="ECO:0000256" key="3">
    <source>
        <dbReference type="ARBA" id="ARBA00023180"/>
    </source>
</evidence>
<evidence type="ECO:0000256" key="1">
    <source>
        <dbReference type="ARBA" id="ARBA00022729"/>
    </source>
</evidence>
<gene>
    <name evidence="5" type="ORF">AV530_012025</name>
</gene>
<evidence type="ECO:0000313" key="5">
    <source>
        <dbReference type="EMBL" id="OPJ75884.1"/>
    </source>
</evidence>
<comment type="caution">
    <text evidence="5">The sequence shown here is derived from an EMBL/GenBank/DDBJ whole genome shotgun (WGS) entry which is preliminary data.</text>
</comment>
<dbReference type="STRING" id="372326.A0A1V4JUT4"/>
<dbReference type="PANTHER" id="PTHR45739:SF4">
    <property type="entry name" value="FRAS1-RELATED EXTRACELLULAR MATRIX PROTEIN 2"/>
    <property type="match status" value="1"/>
</dbReference>
<proteinExistence type="predicted"/>
<keyword evidence="3" id="KW-0325">Glycoprotein</keyword>
<dbReference type="OrthoDB" id="430044at2759"/>
<dbReference type="GO" id="GO:0009653">
    <property type="term" value="P:anatomical structure morphogenesis"/>
    <property type="evidence" value="ECO:0007669"/>
    <property type="project" value="TreeGrafter"/>
</dbReference>
<dbReference type="InterPro" id="IPR039005">
    <property type="entry name" value="CSPG_rpt"/>
</dbReference>
<evidence type="ECO:0000256" key="2">
    <source>
        <dbReference type="ARBA" id="ARBA00022737"/>
    </source>
</evidence>
<reference evidence="5 6" key="1">
    <citation type="submission" date="2016-02" db="EMBL/GenBank/DDBJ databases">
        <title>Band-tailed pigeon sequencing and assembly.</title>
        <authorList>
            <person name="Soares A.E."/>
            <person name="Novak B.J."/>
            <person name="Rice E.S."/>
            <person name="O'Connell B."/>
            <person name="Chang D."/>
            <person name="Weber S."/>
            <person name="Shapiro B."/>
        </authorList>
    </citation>
    <scope>NUCLEOTIDE SEQUENCE [LARGE SCALE GENOMIC DNA]</scope>
    <source>
        <strain evidence="5">BTP2013</strain>
        <tissue evidence="5">Blood</tissue>
    </source>
</reference>
<evidence type="ECO:0000313" key="6">
    <source>
        <dbReference type="Proteomes" id="UP000190648"/>
    </source>
</evidence>
<dbReference type="Pfam" id="PF16184">
    <property type="entry name" value="Cadherin_3"/>
    <property type="match status" value="1"/>
</dbReference>
<protein>
    <submittedName>
        <fullName evidence="5">Uncharacterized protein</fullName>
    </submittedName>
</protein>
<organism evidence="5 6">
    <name type="scientific">Patagioenas fasciata monilis</name>
    <dbReference type="NCBI Taxonomy" id="372326"/>
    <lineage>
        <taxon>Eukaryota</taxon>
        <taxon>Metazoa</taxon>
        <taxon>Chordata</taxon>
        <taxon>Craniata</taxon>
        <taxon>Vertebrata</taxon>
        <taxon>Euteleostomi</taxon>
        <taxon>Archelosauria</taxon>
        <taxon>Archosauria</taxon>
        <taxon>Dinosauria</taxon>
        <taxon>Saurischia</taxon>
        <taxon>Theropoda</taxon>
        <taxon>Coelurosauria</taxon>
        <taxon>Aves</taxon>
        <taxon>Neognathae</taxon>
        <taxon>Neoaves</taxon>
        <taxon>Columbimorphae</taxon>
        <taxon>Columbiformes</taxon>
        <taxon>Columbidae</taxon>
        <taxon>Patagioenas</taxon>
    </lineage>
</organism>
<keyword evidence="2" id="KW-0677">Repeat</keyword>
<accession>A0A1V4JUT4</accession>
<dbReference type="InterPro" id="IPR051561">
    <property type="entry name" value="FRAS1_ECM"/>
</dbReference>
<dbReference type="Proteomes" id="UP000190648">
    <property type="component" value="Unassembled WGS sequence"/>
</dbReference>
<keyword evidence="6" id="KW-1185">Reference proteome</keyword>
<keyword evidence="1" id="KW-0732">Signal</keyword>
<dbReference type="PANTHER" id="PTHR45739">
    <property type="entry name" value="MATRIX PROTEIN, PUTATIVE-RELATED"/>
    <property type="match status" value="1"/>
</dbReference>